<keyword evidence="5" id="KW-0012">Acyltransferase</keyword>
<keyword evidence="5" id="KW-0808">Transferase</keyword>
<feature type="transmembrane region" description="Helical" evidence="3">
    <location>
        <begin position="183"/>
        <end position="201"/>
    </location>
</feature>
<evidence type="ECO:0000256" key="3">
    <source>
        <dbReference type="SAM" id="Phobius"/>
    </source>
</evidence>
<dbReference type="PANTHER" id="PTHR37312">
    <property type="entry name" value="MEMBRANE-BOUND ACYLTRANSFERASE YKRP-RELATED"/>
    <property type="match status" value="1"/>
</dbReference>
<feature type="transmembrane region" description="Helical" evidence="3">
    <location>
        <begin position="12"/>
        <end position="28"/>
    </location>
</feature>
<feature type="domain" description="Acyltransferase 3" evidence="4">
    <location>
        <begin position="4"/>
        <end position="303"/>
    </location>
</feature>
<proteinExistence type="inferred from homology"/>
<gene>
    <name evidence="5" type="ORF">ACFQ3N_00555</name>
</gene>
<accession>A0ABW3LHE6</accession>
<dbReference type="GO" id="GO:0016746">
    <property type="term" value="F:acyltransferase activity"/>
    <property type="evidence" value="ECO:0007669"/>
    <property type="project" value="UniProtKB-KW"/>
</dbReference>
<keyword evidence="6" id="KW-1185">Reference proteome</keyword>
<feature type="transmembrane region" description="Helical" evidence="3">
    <location>
        <begin position="129"/>
        <end position="146"/>
    </location>
</feature>
<keyword evidence="3" id="KW-0472">Membrane</keyword>
<feature type="transmembrane region" description="Helical" evidence="3">
    <location>
        <begin position="152"/>
        <end position="171"/>
    </location>
</feature>
<keyword evidence="3" id="KW-0812">Transmembrane</keyword>
<name>A0ABW3LHE6_9BACI</name>
<dbReference type="RefSeq" id="WP_390358739.1">
    <property type="nucleotide sequence ID" value="NZ_JBHTKJ010000001.1"/>
</dbReference>
<sequence length="338" mass="38625">MERNAFFDNAKVILIFLVVFGHLIQPFVSESREINTLYMWMYTFHMPAFIFLAGFFAKGLGNVKYISNLAKKLLLPYLIFQILYTVFYFYIGKANWQTGLFYPHWSLWFLFSLFCWHVLLYWFKKIPAVLSLVIAIGIGVVVGYFGDIGHTFSLSRTFVFFPFFLVGYWLTKEHVLLLKRKSVKIGSILVMVVVAGAIYIAPDFNSGWLLASKSYGQLGMTEFGGLARFLVYMTSSVMAISILAWIPQTKTVFTRLGSRTLYVYLLHGFFIQFFRESGLFQVNNLLDFVGLAVISAAIVLVLSSKPVLSIWQPFIEGKISMVKNAFLSKNNKEGNVNT</sequence>
<feature type="transmembrane region" description="Helical" evidence="3">
    <location>
        <begin position="103"/>
        <end position="122"/>
    </location>
</feature>
<dbReference type="Pfam" id="PF01757">
    <property type="entry name" value="Acyl_transf_3"/>
    <property type="match status" value="1"/>
</dbReference>
<feature type="transmembrane region" description="Helical" evidence="3">
    <location>
        <begin position="40"/>
        <end position="61"/>
    </location>
</feature>
<keyword evidence="3" id="KW-1133">Transmembrane helix</keyword>
<comment type="similarity">
    <text evidence="2">Belongs to the acyltransferase 3 family.</text>
</comment>
<feature type="transmembrane region" description="Helical" evidence="3">
    <location>
        <begin position="281"/>
        <end position="302"/>
    </location>
</feature>
<dbReference type="InterPro" id="IPR052734">
    <property type="entry name" value="Nod_factor_acetyltransferase"/>
</dbReference>
<dbReference type="Proteomes" id="UP001597040">
    <property type="component" value="Unassembled WGS sequence"/>
</dbReference>
<feature type="transmembrane region" description="Helical" evidence="3">
    <location>
        <begin position="73"/>
        <end position="91"/>
    </location>
</feature>
<feature type="transmembrane region" description="Helical" evidence="3">
    <location>
        <begin position="259"/>
        <end position="275"/>
    </location>
</feature>
<evidence type="ECO:0000313" key="6">
    <source>
        <dbReference type="Proteomes" id="UP001597040"/>
    </source>
</evidence>
<dbReference type="PANTHER" id="PTHR37312:SF1">
    <property type="entry name" value="MEMBRANE-BOUND ACYLTRANSFERASE YKRP-RELATED"/>
    <property type="match status" value="1"/>
</dbReference>
<dbReference type="InterPro" id="IPR002656">
    <property type="entry name" value="Acyl_transf_3_dom"/>
</dbReference>
<feature type="transmembrane region" description="Helical" evidence="3">
    <location>
        <begin position="229"/>
        <end position="247"/>
    </location>
</feature>
<evidence type="ECO:0000256" key="1">
    <source>
        <dbReference type="ARBA" id="ARBA00004370"/>
    </source>
</evidence>
<organism evidence="5 6">
    <name type="scientific">Virgibacillus byunsanensis</name>
    <dbReference type="NCBI Taxonomy" id="570945"/>
    <lineage>
        <taxon>Bacteria</taxon>
        <taxon>Bacillati</taxon>
        <taxon>Bacillota</taxon>
        <taxon>Bacilli</taxon>
        <taxon>Bacillales</taxon>
        <taxon>Bacillaceae</taxon>
        <taxon>Virgibacillus</taxon>
    </lineage>
</organism>
<protein>
    <submittedName>
        <fullName evidence="5">Acyltransferase family protein</fullName>
    </submittedName>
</protein>
<comment type="caution">
    <text evidence="5">The sequence shown here is derived from an EMBL/GenBank/DDBJ whole genome shotgun (WGS) entry which is preliminary data.</text>
</comment>
<comment type="subcellular location">
    <subcellularLocation>
        <location evidence="1">Membrane</location>
    </subcellularLocation>
</comment>
<dbReference type="EMBL" id="JBHTKJ010000001">
    <property type="protein sequence ID" value="MFD1036919.1"/>
    <property type="molecule type" value="Genomic_DNA"/>
</dbReference>
<reference evidence="6" key="1">
    <citation type="journal article" date="2019" name="Int. J. Syst. Evol. Microbiol.">
        <title>The Global Catalogue of Microorganisms (GCM) 10K type strain sequencing project: providing services to taxonomists for standard genome sequencing and annotation.</title>
        <authorList>
            <consortium name="The Broad Institute Genomics Platform"/>
            <consortium name="The Broad Institute Genome Sequencing Center for Infectious Disease"/>
            <person name="Wu L."/>
            <person name="Ma J."/>
        </authorList>
    </citation>
    <scope>NUCLEOTIDE SEQUENCE [LARGE SCALE GENOMIC DNA]</scope>
    <source>
        <strain evidence="6">CCUG 56754</strain>
    </source>
</reference>
<evidence type="ECO:0000256" key="2">
    <source>
        <dbReference type="ARBA" id="ARBA00007400"/>
    </source>
</evidence>
<evidence type="ECO:0000259" key="4">
    <source>
        <dbReference type="Pfam" id="PF01757"/>
    </source>
</evidence>
<evidence type="ECO:0000313" key="5">
    <source>
        <dbReference type="EMBL" id="MFD1036919.1"/>
    </source>
</evidence>